<evidence type="ECO:0000256" key="3">
    <source>
        <dbReference type="ARBA" id="ARBA00022475"/>
    </source>
</evidence>
<keyword evidence="4 7" id="KW-0812">Transmembrane</keyword>
<accession>A0A3N0CQV8</accession>
<feature type="transmembrane region" description="Helical" evidence="7">
    <location>
        <begin position="351"/>
        <end position="375"/>
    </location>
</feature>
<feature type="transmembrane region" description="Helical" evidence="7">
    <location>
        <begin position="175"/>
        <end position="193"/>
    </location>
</feature>
<dbReference type="InterPro" id="IPR011701">
    <property type="entry name" value="MFS"/>
</dbReference>
<evidence type="ECO:0000256" key="6">
    <source>
        <dbReference type="ARBA" id="ARBA00023136"/>
    </source>
</evidence>
<dbReference type="RefSeq" id="WP_123226519.1">
    <property type="nucleotide sequence ID" value="NZ_RJSE01000003.1"/>
</dbReference>
<comment type="caution">
    <text evidence="9">The sequence shown here is derived from an EMBL/GenBank/DDBJ whole genome shotgun (WGS) entry which is preliminary data.</text>
</comment>
<feature type="transmembrane region" description="Helical" evidence="7">
    <location>
        <begin position="214"/>
        <end position="234"/>
    </location>
</feature>
<dbReference type="Proteomes" id="UP000267128">
    <property type="component" value="Unassembled WGS sequence"/>
</dbReference>
<dbReference type="PROSITE" id="PS50850">
    <property type="entry name" value="MFS"/>
    <property type="match status" value="1"/>
</dbReference>
<dbReference type="InterPro" id="IPR036259">
    <property type="entry name" value="MFS_trans_sf"/>
</dbReference>
<evidence type="ECO:0000259" key="8">
    <source>
        <dbReference type="PROSITE" id="PS50850"/>
    </source>
</evidence>
<dbReference type="GO" id="GO:0005886">
    <property type="term" value="C:plasma membrane"/>
    <property type="evidence" value="ECO:0007669"/>
    <property type="project" value="UniProtKB-SubCell"/>
</dbReference>
<proteinExistence type="predicted"/>
<dbReference type="GO" id="GO:0022857">
    <property type="term" value="F:transmembrane transporter activity"/>
    <property type="evidence" value="ECO:0007669"/>
    <property type="project" value="InterPro"/>
</dbReference>
<dbReference type="InterPro" id="IPR020846">
    <property type="entry name" value="MFS_dom"/>
</dbReference>
<evidence type="ECO:0000256" key="5">
    <source>
        <dbReference type="ARBA" id="ARBA00022989"/>
    </source>
</evidence>
<dbReference type="PANTHER" id="PTHR23517">
    <property type="entry name" value="RESISTANCE PROTEIN MDTM, PUTATIVE-RELATED-RELATED"/>
    <property type="match status" value="1"/>
</dbReference>
<sequence>MTSDPLPPLTRRGVPIDPTLRVLALGTLINRAGAGALVTTFALFFTREVGLHPAQVGVALSLGALVGMLVQVPGGHLGDVRGPREVLRVATIATGVATLGLLVARPLWALIVVMALINAADAVSNSVRNGYVARIAVGGQGVRFKAYLRAITNVAMGLGALLGGVALAIDRPWAYLAVFVLDAGTSILAGLLFTRLPHLEPAPPRADGEPRLAVLRDAPFVLVTLLTGVVSMHFVVMEVGIPLWISEHTEAPTALVAVLLIINTSLVALFQVRLSLGSDTVARSAREMLRGALWIAGGFAVIGLTDGLARVAAIALLVVGSCVHVVGEMISSGGQWGVSMGLAPAERQGQYQGFAGLGFGLANVVAPTLVTLLCITWGRPGWFVMGGLIVGAAIALRPVTTWALATREKYGAATASG</sequence>
<keyword evidence="3" id="KW-1003">Cell membrane</keyword>
<dbReference type="EMBL" id="RJSE01000003">
    <property type="protein sequence ID" value="RNL65416.1"/>
    <property type="molecule type" value="Genomic_DNA"/>
</dbReference>
<feature type="transmembrane region" description="Helical" evidence="7">
    <location>
        <begin position="20"/>
        <end position="44"/>
    </location>
</feature>
<feature type="transmembrane region" description="Helical" evidence="7">
    <location>
        <begin position="150"/>
        <end position="169"/>
    </location>
</feature>
<name>A0A3N0CQV8_9ACTN</name>
<evidence type="ECO:0000256" key="4">
    <source>
        <dbReference type="ARBA" id="ARBA00022692"/>
    </source>
</evidence>
<feature type="transmembrane region" description="Helical" evidence="7">
    <location>
        <begin position="381"/>
        <end position="399"/>
    </location>
</feature>
<comment type="subcellular location">
    <subcellularLocation>
        <location evidence="1">Cell membrane</location>
        <topology evidence="1">Multi-pass membrane protein</topology>
    </subcellularLocation>
</comment>
<evidence type="ECO:0000256" key="1">
    <source>
        <dbReference type="ARBA" id="ARBA00004651"/>
    </source>
</evidence>
<feature type="transmembrane region" description="Helical" evidence="7">
    <location>
        <begin position="86"/>
        <end position="104"/>
    </location>
</feature>
<keyword evidence="2" id="KW-0813">Transport</keyword>
<dbReference type="AlphaFoldDB" id="A0A3N0CQV8"/>
<dbReference type="Gene3D" id="1.20.1250.20">
    <property type="entry name" value="MFS general substrate transporter like domains"/>
    <property type="match status" value="1"/>
</dbReference>
<feature type="transmembrane region" description="Helical" evidence="7">
    <location>
        <begin position="56"/>
        <end position="74"/>
    </location>
</feature>
<protein>
    <submittedName>
        <fullName evidence="9">MFS transporter</fullName>
    </submittedName>
</protein>
<evidence type="ECO:0000256" key="7">
    <source>
        <dbReference type="SAM" id="Phobius"/>
    </source>
</evidence>
<reference evidence="9 10" key="1">
    <citation type="submission" date="2018-11" db="EMBL/GenBank/DDBJ databases">
        <authorList>
            <person name="Li F."/>
        </authorList>
    </citation>
    <scope>NUCLEOTIDE SEQUENCE [LARGE SCALE GENOMIC DNA]</scope>
    <source>
        <strain evidence="9 10">Gsoil 097</strain>
    </source>
</reference>
<dbReference type="InterPro" id="IPR050171">
    <property type="entry name" value="MFS_Transporters"/>
</dbReference>
<dbReference type="OrthoDB" id="3865324at2"/>
<feature type="transmembrane region" description="Helical" evidence="7">
    <location>
        <begin position="288"/>
        <end position="305"/>
    </location>
</feature>
<feature type="transmembrane region" description="Helical" evidence="7">
    <location>
        <begin position="254"/>
        <end position="276"/>
    </location>
</feature>
<evidence type="ECO:0000256" key="2">
    <source>
        <dbReference type="ARBA" id="ARBA00022448"/>
    </source>
</evidence>
<dbReference type="PANTHER" id="PTHR23517:SF3">
    <property type="entry name" value="INTEGRAL MEMBRANE TRANSPORT PROTEIN"/>
    <property type="match status" value="1"/>
</dbReference>
<feature type="domain" description="Major facilitator superfamily (MFS) profile" evidence="8">
    <location>
        <begin position="19"/>
        <end position="409"/>
    </location>
</feature>
<keyword evidence="5 7" id="KW-1133">Transmembrane helix</keyword>
<dbReference type="SUPFAM" id="SSF103473">
    <property type="entry name" value="MFS general substrate transporter"/>
    <property type="match status" value="1"/>
</dbReference>
<keyword evidence="6 7" id="KW-0472">Membrane</keyword>
<gene>
    <name evidence="9" type="ORF">EFK50_05525</name>
</gene>
<organism evidence="9 10">
    <name type="scientific">Nocardioides marmoriginsengisoli</name>
    <dbReference type="NCBI Taxonomy" id="661483"/>
    <lineage>
        <taxon>Bacteria</taxon>
        <taxon>Bacillati</taxon>
        <taxon>Actinomycetota</taxon>
        <taxon>Actinomycetes</taxon>
        <taxon>Propionibacteriales</taxon>
        <taxon>Nocardioidaceae</taxon>
        <taxon>Nocardioides</taxon>
    </lineage>
</organism>
<evidence type="ECO:0000313" key="10">
    <source>
        <dbReference type="Proteomes" id="UP000267128"/>
    </source>
</evidence>
<keyword evidence="10" id="KW-1185">Reference proteome</keyword>
<dbReference type="Pfam" id="PF07690">
    <property type="entry name" value="MFS_1"/>
    <property type="match status" value="1"/>
</dbReference>
<evidence type="ECO:0000313" key="9">
    <source>
        <dbReference type="EMBL" id="RNL65416.1"/>
    </source>
</evidence>